<organism evidence="2 3">
    <name type="scientific">Methylopila turkensis</name>
    <dbReference type="NCBI Taxonomy" id="1437816"/>
    <lineage>
        <taxon>Bacteria</taxon>
        <taxon>Pseudomonadati</taxon>
        <taxon>Pseudomonadota</taxon>
        <taxon>Alphaproteobacteria</taxon>
        <taxon>Hyphomicrobiales</taxon>
        <taxon>Methylopilaceae</taxon>
        <taxon>Methylopila</taxon>
    </lineage>
</organism>
<dbReference type="Pfam" id="PF14267">
    <property type="entry name" value="DUF4357"/>
    <property type="match status" value="1"/>
</dbReference>
<evidence type="ECO:0000313" key="2">
    <source>
        <dbReference type="EMBL" id="GLK79086.1"/>
    </source>
</evidence>
<proteinExistence type="predicted"/>
<accession>A0A9W6JMF2</accession>
<reference evidence="2" key="2">
    <citation type="submission" date="2023-01" db="EMBL/GenBank/DDBJ databases">
        <authorList>
            <person name="Sun Q."/>
            <person name="Evtushenko L."/>
        </authorList>
    </citation>
    <scope>NUCLEOTIDE SEQUENCE</scope>
    <source>
        <strain evidence="2">VKM B-2748</strain>
    </source>
</reference>
<evidence type="ECO:0000313" key="3">
    <source>
        <dbReference type="Proteomes" id="UP001143309"/>
    </source>
</evidence>
<sequence length="305" mass="33547">MSQTVGQSLELYYVDGRPDGMVTAEMFNWTGHVLTAPRTQIQAALGRSEAGYTGVYLLLGETEEGQPLAYVGEGEDISSRIRSHDVKRDWWTTAVLVTATANRLNKAHAKYLESRLIEVARRVGRTPLENGPQPARPSLSEADIAKMEAFLENLLMVLPAVRVDLFVQSARPPVKPRTETAPDPKSEAVRFTLDLKKHGITATAFYLDGELVVESGSRARIHWTGEPNSSYEKLHNELVRAGVLAPQGGHCVFTQNYAFKSPSAAAAVIKGRNSNGLTSWRLEGSGLTYKEWEAQELDAQVEALI</sequence>
<comment type="caution">
    <text evidence="2">The sequence shown here is derived from an EMBL/GenBank/DDBJ whole genome shotgun (WGS) entry which is preliminary data.</text>
</comment>
<dbReference type="InterPro" id="IPR025579">
    <property type="entry name" value="DUF4357"/>
</dbReference>
<reference evidence="2" key="1">
    <citation type="journal article" date="2014" name="Int. J. Syst. Evol. Microbiol.">
        <title>Complete genome sequence of Corynebacterium casei LMG S-19264T (=DSM 44701T), isolated from a smear-ripened cheese.</title>
        <authorList>
            <consortium name="US DOE Joint Genome Institute (JGI-PGF)"/>
            <person name="Walter F."/>
            <person name="Albersmeier A."/>
            <person name="Kalinowski J."/>
            <person name="Ruckert C."/>
        </authorList>
    </citation>
    <scope>NUCLEOTIDE SEQUENCE</scope>
    <source>
        <strain evidence="2">VKM B-2748</strain>
    </source>
</reference>
<feature type="domain" description="DUF4357" evidence="1">
    <location>
        <begin position="236"/>
        <end position="283"/>
    </location>
</feature>
<protein>
    <recommendedName>
        <fullName evidence="1">DUF4357 domain-containing protein</fullName>
    </recommendedName>
</protein>
<dbReference type="Proteomes" id="UP001143309">
    <property type="component" value="Unassembled WGS sequence"/>
</dbReference>
<gene>
    <name evidence="2" type="ORF">GCM10008174_08270</name>
</gene>
<evidence type="ECO:0000259" key="1">
    <source>
        <dbReference type="Pfam" id="PF14267"/>
    </source>
</evidence>
<dbReference type="CDD" id="cd10447">
    <property type="entry name" value="GIY-YIG_unchar_2"/>
    <property type="match status" value="1"/>
</dbReference>
<keyword evidence="3" id="KW-1185">Reference proteome</keyword>
<dbReference type="RefSeq" id="WP_271199572.1">
    <property type="nucleotide sequence ID" value="NZ_BSFL01000001.1"/>
</dbReference>
<dbReference type="EMBL" id="BSFL01000001">
    <property type="protein sequence ID" value="GLK79086.1"/>
    <property type="molecule type" value="Genomic_DNA"/>
</dbReference>
<dbReference type="AlphaFoldDB" id="A0A9W6JMF2"/>
<name>A0A9W6JMF2_9HYPH</name>